<dbReference type="CDD" id="cd00305">
    <property type="entry name" value="Cu-Zn_Superoxide_Dismutase"/>
    <property type="match status" value="1"/>
</dbReference>
<dbReference type="EMBL" id="BT080537">
    <property type="protein sequence ID" value="ACO14961.1"/>
    <property type="molecule type" value="mRNA"/>
</dbReference>
<keyword evidence="1" id="KW-0560">Oxidoreductase</keyword>
<comment type="function">
    <text evidence="1">Destroys radicals which are normally produced within the cells and which are toxic to biological systems.</text>
</comment>
<dbReference type="PROSITE" id="PS00332">
    <property type="entry name" value="SOD_CU_ZN_2"/>
    <property type="match status" value="1"/>
</dbReference>
<feature type="domain" description="Superoxide dismutase copper/zinc binding" evidence="3">
    <location>
        <begin position="41"/>
        <end position="174"/>
    </location>
</feature>
<dbReference type="SUPFAM" id="SSF49329">
    <property type="entry name" value="Cu,Zn superoxide dismutase-like"/>
    <property type="match status" value="1"/>
</dbReference>
<keyword evidence="1" id="KW-0862">Zinc</keyword>
<comment type="cofactor">
    <cofactor evidence="1">
        <name>Cu cation</name>
        <dbReference type="ChEBI" id="CHEBI:23378"/>
    </cofactor>
    <text evidence="1">Binds 1 copper ion per subunit.</text>
</comment>
<sequence length="177" mass="19295">MKSTLFILAVLCFVVSTHSTYHYPQAQAVLYFKGDTSKPMGKVYFSETHRGTVIVRGSISGLSPGLHGFHIHEVPSLENECKGAGPHFNPFNQNHGFHSAERHVGDLGNIYSESNQFDTYFQKLDKGVSTRNGERDIIGRAVVVHAGEDDLGQGGNEESLRTGNAGARVACGIIVDY</sequence>
<comment type="cofactor">
    <cofactor evidence="1">
        <name>Zn(2+)</name>
        <dbReference type="ChEBI" id="CHEBI:29105"/>
    </cofactor>
    <text evidence="1">Binds 1 zinc ion per subunit.</text>
</comment>
<gene>
    <name evidence="4" type="primary">SODC</name>
</gene>
<name>C1C108_CALCM</name>
<evidence type="ECO:0000256" key="2">
    <source>
        <dbReference type="SAM" id="SignalP"/>
    </source>
</evidence>
<comment type="similarity">
    <text evidence="1">Belongs to the Cu-Zn superoxide dismutase family.</text>
</comment>
<feature type="chain" id="PRO_5002907743" description="Superoxide dismutase [Cu-Zn]" evidence="2">
    <location>
        <begin position="20"/>
        <end position="177"/>
    </location>
</feature>
<reference evidence="4" key="1">
    <citation type="submission" date="2009-03" db="EMBL/GenBank/DDBJ databases">
        <title>Caligus clemensi ESTs and full-length cDNAs.</title>
        <authorList>
            <person name="Yasuike M."/>
            <person name="von Schalburg K."/>
            <person name="Cooper G."/>
            <person name="Leong J."/>
            <person name="Jones S.R.M."/>
            <person name="Koop B.F."/>
        </authorList>
    </citation>
    <scope>NUCLEOTIDE SEQUENCE</scope>
    <source>
        <tissue evidence="4">Whole</tissue>
    </source>
</reference>
<proteinExistence type="evidence at transcript level"/>
<dbReference type="GO" id="GO:0004784">
    <property type="term" value="F:superoxide dismutase activity"/>
    <property type="evidence" value="ECO:0007669"/>
    <property type="project" value="UniProtKB-EC"/>
</dbReference>
<keyword evidence="1" id="KW-0186">Copper</keyword>
<dbReference type="InterPro" id="IPR001424">
    <property type="entry name" value="SOD_Cu_Zn_dom"/>
</dbReference>
<organism evidence="4">
    <name type="scientific">Caligus clemensi</name>
    <name type="common">Sea louse</name>
    <dbReference type="NCBI Taxonomy" id="344056"/>
    <lineage>
        <taxon>Eukaryota</taxon>
        <taxon>Metazoa</taxon>
        <taxon>Ecdysozoa</taxon>
        <taxon>Arthropoda</taxon>
        <taxon>Crustacea</taxon>
        <taxon>Multicrustacea</taxon>
        <taxon>Hexanauplia</taxon>
        <taxon>Copepoda</taxon>
        <taxon>Siphonostomatoida</taxon>
        <taxon>Caligidae</taxon>
        <taxon>Caligus</taxon>
    </lineage>
</organism>
<dbReference type="PANTHER" id="PTHR10003">
    <property type="entry name" value="SUPEROXIDE DISMUTASE CU-ZN -RELATED"/>
    <property type="match status" value="1"/>
</dbReference>
<dbReference type="PRINTS" id="PR00068">
    <property type="entry name" value="CUZNDISMTASE"/>
</dbReference>
<dbReference type="Gene3D" id="2.60.40.200">
    <property type="entry name" value="Superoxide dismutase, copper/zinc binding domain"/>
    <property type="match status" value="1"/>
</dbReference>
<dbReference type="InterPro" id="IPR024134">
    <property type="entry name" value="SOD_Cu/Zn_/chaperone"/>
</dbReference>
<dbReference type="Pfam" id="PF00080">
    <property type="entry name" value="Sod_Cu"/>
    <property type="match status" value="1"/>
</dbReference>
<comment type="catalytic activity">
    <reaction evidence="1">
        <text>2 superoxide + 2 H(+) = H2O2 + O2</text>
        <dbReference type="Rhea" id="RHEA:20696"/>
        <dbReference type="ChEBI" id="CHEBI:15378"/>
        <dbReference type="ChEBI" id="CHEBI:15379"/>
        <dbReference type="ChEBI" id="CHEBI:16240"/>
        <dbReference type="ChEBI" id="CHEBI:18421"/>
        <dbReference type="EC" id="1.15.1.1"/>
    </reaction>
</comment>
<protein>
    <recommendedName>
        <fullName evidence="1">Superoxide dismutase [Cu-Zn]</fullName>
        <ecNumber evidence="1">1.15.1.1</ecNumber>
    </recommendedName>
</protein>
<keyword evidence="1" id="KW-0479">Metal-binding</keyword>
<feature type="signal peptide" evidence="2">
    <location>
        <begin position="1"/>
        <end position="19"/>
    </location>
</feature>
<dbReference type="EC" id="1.15.1.1" evidence="1"/>
<keyword evidence="2" id="KW-0732">Signal</keyword>
<dbReference type="AlphaFoldDB" id="C1C108"/>
<dbReference type="PROSITE" id="PS00087">
    <property type="entry name" value="SOD_CU_ZN_1"/>
    <property type="match status" value="1"/>
</dbReference>
<evidence type="ECO:0000313" key="4">
    <source>
        <dbReference type="EMBL" id="ACO14961.1"/>
    </source>
</evidence>
<dbReference type="InterPro" id="IPR036423">
    <property type="entry name" value="SOD-like_Cu/Zn_dom_sf"/>
</dbReference>
<evidence type="ECO:0000259" key="3">
    <source>
        <dbReference type="Pfam" id="PF00080"/>
    </source>
</evidence>
<accession>C1C108</accession>
<dbReference type="InterPro" id="IPR018152">
    <property type="entry name" value="SOD_Cu/Zn_BS"/>
</dbReference>
<dbReference type="GO" id="GO:0005507">
    <property type="term" value="F:copper ion binding"/>
    <property type="evidence" value="ECO:0007669"/>
    <property type="project" value="InterPro"/>
</dbReference>
<evidence type="ECO:0000256" key="1">
    <source>
        <dbReference type="RuleBase" id="RU000393"/>
    </source>
</evidence>